<evidence type="ECO:0000256" key="1">
    <source>
        <dbReference type="ARBA" id="ARBA00010688"/>
    </source>
</evidence>
<dbReference type="PANTHER" id="PTHR43320">
    <property type="entry name" value="SUGAR KINASE"/>
    <property type="match status" value="1"/>
</dbReference>
<dbReference type="PANTHER" id="PTHR43320:SF1">
    <property type="entry name" value="OS01G0105900 PROTEIN"/>
    <property type="match status" value="1"/>
</dbReference>
<evidence type="ECO:0000313" key="6">
    <source>
        <dbReference type="Proteomes" id="UP001370490"/>
    </source>
</evidence>
<dbReference type="Gene3D" id="3.40.1190.20">
    <property type="match status" value="1"/>
</dbReference>
<dbReference type="GO" id="GO:0016301">
    <property type="term" value="F:kinase activity"/>
    <property type="evidence" value="ECO:0007669"/>
    <property type="project" value="UniProtKB-KW"/>
</dbReference>
<dbReference type="InterPro" id="IPR052700">
    <property type="entry name" value="Carb_kinase_PfkB-like"/>
</dbReference>
<reference evidence="5 6" key="1">
    <citation type="submission" date="2023-12" db="EMBL/GenBank/DDBJ databases">
        <title>A high-quality genome assembly for Dillenia turbinata (Dilleniales).</title>
        <authorList>
            <person name="Chanderbali A."/>
        </authorList>
    </citation>
    <scope>NUCLEOTIDE SEQUENCE [LARGE SCALE GENOMIC DNA]</scope>
    <source>
        <strain evidence="5">LSX21</strain>
        <tissue evidence="5">Leaf</tissue>
    </source>
</reference>
<name>A0AAN8VY41_9MAGN</name>
<comment type="similarity">
    <text evidence="1">Belongs to the carbohydrate kinase PfkB family.</text>
</comment>
<dbReference type="Proteomes" id="UP001370490">
    <property type="component" value="Unassembled WGS sequence"/>
</dbReference>
<accession>A0AAN8VY41</accession>
<comment type="caution">
    <text evidence="5">The sequence shown here is derived from an EMBL/GenBank/DDBJ whole genome shotgun (WGS) entry which is preliminary data.</text>
</comment>
<evidence type="ECO:0000256" key="2">
    <source>
        <dbReference type="ARBA" id="ARBA00022679"/>
    </source>
</evidence>
<keyword evidence="6" id="KW-1185">Reference proteome</keyword>
<dbReference type="EMBL" id="JBAMMX010000008">
    <property type="protein sequence ID" value="KAK6935547.1"/>
    <property type="molecule type" value="Genomic_DNA"/>
</dbReference>
<evidence type="ECO:0000313" key="5">
    <source>
        <dbReference type="EMBL" id="KAK6935547.1"/>
    </source>
</evidence>
<protein>
    <submittedName>
        <fullName evidence="5">Carbohydrate kinase PfkB</fullName>
    </submittedName>
</protein>
<evidence type="ECO:0000259" key="4">
    <source>
        <dbReference type="Pfam" id="PF00294"/>
    </source>
</evidence>
<dbReference type="AlphaFoldDB" id="A0AAN8VY41"/>
<dbReference type="SUPFAM" id="SSF54631">
    <property type="entry name" value="CBS-domain pair"/>
    <property type="match status" value="1"/>
</dbReference>
<dbReference type="InterPro" id="IPR046342">
    <property type="entry name" value="CBS_dom_sf"/>
</dbReference>
<dbReference type="InterPro" id="IPR011611">
    <property type="entry name" value="PfkB_dom"/>
</dbReference>
<feature type="domain" description="Carbohydrate kinase PfkB" evidence="4">
    <location>
        <begin position="194"/>
        <end position="288"/>
    </location>
</feature>
<keyword evidence="3 5" id="KW-0418">Kinase</keyword>
<dbReference type="InterPro" id="IPR029056">
    <property type="entry name" value="Ribokinase-like"/>
</dbReference>
<feature type="non-terminal residue" evidence="5">
    <location>
        <position position="288"/>
    </location>
</feature>
<dbReference type="Gene3D" id="3.10.580.10">
    <property type="entry name" value="CBS-domain"/>
    <property type="match status" value="1"/>
</dbReference>
<evidence type="ECO:0000256" key="3">
    <source>
        <dbReference type="ARBA" id="ARBA00022777"/>
    </source>
</evidence>
<organism evidence="5 6">
    <name type="scientific">Dillenia turbinata</name>
    <dbReference type="NCBI Taxonomy" id="194707"/>
    <lineage>
        <taxon>Eukaryota</taxon>
        <taxon>Viridiplantae</taxon>
        <taxon>Streptophyta</taxon>
        <taxon>Embryophyta</taxon>
        <taxon>Tracheophyta</taxon>
        <taxon>Spermatophyta</taxon>
        <taxon>Magnoliopsida</taxon>
        <taxon>eudicotyledons</taxon>
        <taxon>Gunneridae</taxon>
        <taxon>Pentapetalae</taxon>
        <taxon>Dilleniales</taxon>
        <taxon>Dilleniaceae</taxon>
        <taxon>Dillenia</taxon>
    </lineage>
</organism>
<dbReference type="Pfam" id="PF00294">
    <property type="entry name" value="PfkB"/>
    <property type="match status" value="1"/>
</dbReference>
<gene>
    <name evidence="5" type="ORF">RJ641_035702</name>
</gene>
<proteinExistence type="inferred from homology"/>
<dbReference type="SUPFAM" id="SSF53613">
    <property type="entry name" value="Ribokinase-like"/>
    <property type="match status" value="1"/>
</dbReference>
<sequence>MLGKGHPVLLRRVELKTFVDFHRNEAGKGGDLTHDETTIIHFELAEKTARHAKTPISKAFSLYLDGTLNCVDTLNAIITMGHSRIPVYCGNPTNIVGLILVKSLLMVDPDENVLIRRMMIRKIPRSQTKTSSRKNQPAIPSFKKHHRGCSYYILGIKNGPIPEFPSNEELVGLITIEDMVGKFRQPLIELLESGDIDLCFANEDEAKELLRGKQDASPEASLEFLAKYCKWAVVTLGSYGCIARHGKEIVRVPAIGEAKAIDATGAGDLFASGFIYGLIKGLSLEECC</sequence>
<keyword evidence="2" id="KW-0808">Transferase</keyword>